<protein>
    <submittedName>
        <fullName evidence="2">CubicO group peptidase, beta-lactamase class C family</fullName>
    </submittedName>
</protein>
<evidence type="ECO:0000313" key="2">
    <source>
        <dbReference type="EMBL" id="SFO50038.1"/>
    </source>
</evidence>
<name>A0A1I5HNZ4_9FIRM</name>
<keyword evidence="3" id="KW-1185">Reference proteome</keyword>
<gene>
    <name evidence="2" type="ORF">SAMN04489757_13228</name>
</gene>
<dbReference type="PANTHER" id="PTHR43283:SF7">
    <property type="entry name" value="BETA-LACTAMASE-RELATED DOMAIN-CONTAINING PROTEIN"/>
    <property type="match status" value="1"/>
</dbReference>
<dbReference type="InterPro" id="IPR050789">
    <property type="entry name" value="Diverse_Enzym_Activities"/>
</dbReference>
<dbReference type="InterPro" id="IPR001466">
    <property type="entry name" value="Beta-lactam-related"/>
</dbReference>
<dbReference type="Proteomes" id="UP000198806">
    <property type="component" value="Unassembled WGS sequence"/>
</dbReference>
<dbReference type="InterPro" id="IPR012338">
    <property type="entry name" value="Beta-lactam/transpept-like"/>
</dbReference>
<sequence length="320" mass="36903">MNYIPRVKPEDVGVSPDSIKRFVKRLEDLKLPMHSILIARHRQLIYEGYYEPYKGDSLHRMYSISKSFISVAIGLLADERRISLEDPIIKYFPEKLPGDLHPWIRKMTIKDMLRMQTCHYKTTYKEDLTKDWVESFFIKKPHHEPGTIFRYDTSSSHTLGALVEKLTKKPILDYMREKFLEEIGFSKDAYMLKDPFGISMGGSGLVATPMDIMKFAMLIMNDGRLGERQLVPAWYIKEATSHKTDNKVEGAIFEETLGYGYQFWCISHGGFACYGLGGQLAICLPKQDIICITTADTTCIKDGNQYIYDSLYEEILPFLI</sequence>
<dbReference type="EMBL" id="FOWD01000032">
    <property type="protein sequence ID" value="SFO50038.1"/>
    <property type="molecule type" value="Genomic_DNA"/>
</dbReference>
<dbReference type="RefSeq" id="WP_170848040.1">
    <property type="nucleotide sequence ID" value="NZ_BAABFM010000046.1"/>
</dbReference>
<evidence type="ECO:0000313" key="3">
    <source>
        <dbReference type="Proteomes" id="UP000198806"/>
    </source>
</evidence>
<accession>A0A1I5HNZ4</accession>
<feature type="domain" description="Beta-lactamase-related" evidence="1">
    <location>
        <begin position="25"/>
        <end position="291"/>
    </location>
</feature>
<dbReference type="AlphaFoldDB" id="A0A1I5HNZ4"/>
<evidence type="ECO:0000259" key="1">
    <source>
        <dbReference type="Pfam" id="PF00144"/>
    </source>
</evidence>
<dbReference type="SUPFAM" id="SSF56601">
    <property type="entry name" value="beta-lactamase/transpeptidase-like"/>
    <property type="match status" value="1"/>
</dbReference>
<dbReference type="Gene3D" id="3.40.710.10">
    <property type="entry name" value="DD-peptidase/beta-lactamase superfamily"/>
    <property type="match status" value="1"/>
</dbReference>
<dbReference type="Pfam" id="PF00144">
    <property type="entry name" value="Beta-lactamase"/>
    <property type="match status" value="1"/>
</dbReference>
<dbReference type="PANTHER" id="PTHR43283">
    <property type="entry name" value="BETA-LACTAMASE-RELATED"/>
    <property type="match status" value="1"/>
</dbReference>
<reference evidence="2 3" key="1">
    <citation type="submission" date="2016-10" db="EMBL/GenBank/DDBJ databases">
        <authorList>
            <person name="de Groot N.N."/>
        </authorList>
    </citation>
    <scope>NUCLEOTIDE SEQUENCE [LARGE SCALE GENOMIC DNA]</scope>
    <source>
        <strain evidence="2 3">DSM 1283</strain>
    </source>
</reference>
<proteinExistence type="predicted"/>
<organism evidence="2 3">
    <name type="scientific">Anaerocolumna aminovalerica</name>
    <dbReference type="NCBI Taxonomy" id="1527"/>
    <lineage>
        <taxon>Bacteria</taxon>
        <taxon>Bacillati</taxon>
        <taxon>Bacillota</taxon>
        <taxon>Clostridia</taxon>
        <taxon>Lachnospirales</taxon>
        <taxon>Lachnospiraceae</taxon>
        <taxon>Anaerocolumna</taxon>
    </lineage>
</organism>
<dbReference type="STRING" id="1527.SAMN04489757_13228"/>